<reference evidence="1 2" key="1">
    <citation type="submission" date="2021-03" db="EMBL/GenBank/DDBJ databases">
        <authorList>
            <person name="Xin L."/>
        </authorList>
    </citation>
    <scope>NUCLEOTIDE SEQUENCE [LARGE SCALE GENOMIC DNA]</scope>
    <source>
        <strain evidence="1 2">XHU 5031</strain>
    </source>
</reference>
<evidence type="ECO:0000313" key="1">
    <source>
        <dbReference type="EMBL" id="MBO0609852.1"/>
    </source>
</evidence>
<keyword evidence="2" id="KW-1185">Reference proteome</keyword>
<protein>
    <submittedName>
        <fullName evidence="1">Uncharacterized protein</fullName>
    </submittedName>
</protein>
<proteinExistence type="predicted"/>
<reference evidence="2" key="2">
    <citation type="submission" date="2023-07" db="EMBL/GenBank/DDBJ databases">
        <title>Myceligenerans salitolerans sp. nov., a halotolerant actinomycete isolated from a salt lake in Xinjiang, China.</title>
        <authorList>
            <person name="Guan T."/>
        </authorList>
    </citation>
    <scope>NUCLEOTIDE SEQUENCE [LARGE SCALE GENOMIC DNA]</scope>
    <source>
        <strain evidence="2">XHU 5031</strain>
    </source>
</reference>
<sequence>MPPIEPDPAWQVQPEADCPISSVSNVVSVGNAMAGLAFPANTHHRDCIGKVSPALKRLGVVVFWVEQDRTVTVDQTIW</sequence>
<dbReference type="Proteomes" id="UP000664617">
    <property type="component" value="Unassembled WGS sequence"/>
</dbReference>
<gene>
    <name evidence="1" type="ORF">J0911_12530</name>
</gene>
<accession>A0ABS3I9Z8</accession>
<dbReference type="EMBL" id="JAFMPK010000045">
    <property type="protein sequence ID" value="MBO0609852.1"/>
    <property type="molecule type" value="Genomic_DNA"/>
</dbReference>
<name>A0ABS3I9Z8_9MICO</name>
<evidence type="ECO:0000313" key="2">
    <source>
        <dbReference type="Proteomes" id="UP000664617"/>
    </source>
</evidence>
<dbReference type="RefSeq" id="WP_207275803.1">
    <property type="nucleotide sequence ID" value="NZ_JAFMPK010000045.1"/>
</dbReference>
<organism evidence="1 2">
    <name type="scientific">Myceligenerans salitolerans</name>
    <dbReference type="NCBI Taxonomy" id="1230528"/>
    <lineage>
        <taxon>Bacteria</taxon>
        <taxon>Bacillati</taxon>
        <taxon>Actinomycetota</taxon>
        <taxon>Actinomycetes</taxon>
        <taxon>Micrococcales</taxon>
        <taxon>Promicromonosporaceae</taxon>
        <taxon>Myceligenerans</taxon>
    </lineage>
</organism>
<comment type="caution">
    <text evidence="1">The sequence shown here is derived from an EMBL/GenBank/DDBJ whole genome shotgun (WGS) entry which is preliminary data.</text>
</comment>